<proteinExistence type="predicted"/>
<evidence type="ECO:0000256" key="1">
    <source>
        <dbReference type="ARBA" id="ARBA00022729"/>
    </source>
</evidence>
<keyword evidence="5" id="KW-1185">Reference proteome</keyword>
<sequence length="482" mass="51116">MFSAIASAVSGRGRREESVPLLPRDVEAGADDAAGDARCGRSRGMIAGTSARDALDAGDGAAPRRLPRGVIALVSLLAVAGCAGYSASVSGGRHGAALGAAGTRLRPDRWSFHQRSRPSALESVNPWRGRDTEGLKLATRRTAAPESRRGVVMAGQWPGYGAAKKSKSRRDDDEEEEEEEEEDNGTLVPVLGDQVVTGESTPRRGAVTSGRRSRPCVLKDAVTDEQAQAVLDFACAPESGVSCAPIGAGGALERPNTLLRDHAAWAIDRYFRLRSREPDAFPQRDCHFVGVASLDAPNNFYVSTTGALVRVNPSVDTIANKVTVPIEGVVFSSGVGAVRGTLVSRRGGGSNGGGGFLRDDPLRPEAGVKTTFKFWAGSTATRSRGEGPCVVETTVVYDFDGDGDADRTESFELVQVPREPAMAPVETKIIGHSAKARGARFPRRVTDARVSLLVRSPNCPGEVNVWESSATYPSFLTVPYRE</sequence>
<keyword evidence="1" id="KW-0732">Signal</keyword>
<feature type="domain" description="X8" evidence="3">
    <location>
        <begin position="214"/>
        <end position="303"/>
    </location>
</feature>
<evidence type="ECO:0000256" key="2">
    <source>
        <dbReference type="SAM" id="MobiDB-lite"/>
    </source>
</evidence>
<reference evidence="4 5" key="1">
    <citation type="journal article" date="2009" name="Science">
        <title>Green evolution and dynamic adaptations revealed by genomes of the marine picoeukaryotes Micromonas.</title>
        <authorList>
            <person name="Worden A.Z."/>
            <person name="Lee J.H."/>
            <person name="Mock T."/>
            <person name="Rouze P."/>
            <person name="Simmons M.P."/>
            <person name="Aerts A.L."/>
            <person name="Allen A.E."/>
            <person name="Cuvelier M.L."/>
            <person name="Derelle E."/>
            <person name="Everett M.V."/>
            <person name="Foulon E."/>
            <person name="Grimwood J."/>
            <person name="Gundlach H."/>
            <person name="Henrissat B."/>
            <person name="Napoli C."/>
            <person name="McDonald S.M."/>
            <person name="Parker M.S."/>
            <person name="Rombauts S."/>
            <person name="Salamov A."/>
            <person name="Von Dassow P."/>
            <person name="Badger J.H."/>
            <person name="Coutinho P.M."/>
            <person name="Demir E."/>
            <person name="Dubchak I."/>
            <person name="Gentemann C."/>
            <person name="Eikrem W."/>
            <person name="Gready J.E."/>
            <person name="John U."/>
            <person name="Lanier W."/>
            <person name="Lindquist E.A."/>
            <person name="Lucas S."/>
            <person name="Mayer K.F."/>
            <person name="Moreau H."/>
            <person name="Not F."/>
            <person name="Otillar R."/>
            <person name="Panaud O."/>
            <person name="Pangilinan J."/>
            <person name="Paulsen I."/>
            <person name="Piegu B."/>
            <person name="Poliakov A."/>
            <person name="Robbens S."/>
            <person name="Schmutz J."/>
            <person name="Toulza E."/>
            <person name="Wyss T."/>
            <person name="Zelensky A."/>
            <person name="Zhou K."/>
            <person name="Armbrust E.V."/>
            <person name="Bhattacharya D."/>
            <person name="Goodenough U.W."/>
            <person name="Van de Peer Y."/>
            <person name="Grigoriev I.V."/>
        </authorList>
    </citation>
    <scope>NUCLEOTIDE SEQUENCE [LARGE SCALE GENOMIC DNA]</scope>
    <source>
        <strain evidence="5">RCC299 / NOUM17</strain>
    </source>
</reference>
<evidence type="ECO:0000313" key="5">
    <source>
        <dbReference type="Proteomes" id="UP000002009"/>
    </source>
</evidence>
<dbReference type="KEGG" id="mis:MICPUN_61329"/>
<dbReference type="InterPro" id="IPR012946">
    <property type="entry name" value="X8"/>
</dbReference>
<evidence type="ECO:0000313" key="4">
    <source>
        <dbReference type="EMBL" id="ACO65858.1"/>
    </source>
</evidence>
<dbReference type="RefSeq" id="XP_002504600.1">
    <property type="nucleotide sequence ID" value="XM_002504554.1"/>
</dbReference>
<organism evidence="4 5">
    <name type="scientific">Micromonas commoda (strain RCC299 / NOUM17 / CCMP2709)</name>
    <name type="common">Picoplanktonic green alga</name>
    <dbReference type="NCBI Taxonomy" id="296587"/>
    <lineage>
        <taxon>Eukaryota</taxon>
        <taxon>Viridiplantae</taxon>
        <taxon>Chlorophyta</taxon>
        <taxon>Mamiellophyceae</taxon>
        <taxon>Mamiellales</taxon>
        <taxon>Mamiellaceae</taxon>
        <taxon>Micromonas</taxon>
    </lineage>
</organism>
<dbReference type="SMART" id="SM00768">
    <property type="entry name" value="X8"/>
    <property type="match status" value="1"/>
</dbReference>
<gene>
    <name evidence="4" type="ORF">MICPUN_61329</name>
</gene>
<dbReference type="AlphaFoldDB" id="C1EC85"/>
<evidence type="ECO:0000259" key="3">
    <source>
        <dbReference type="SMART" id="SM00768"/>
    </source>
</evidence>
<feature type="compositionally biased region" description="Acidic residues" evidence="2">
    <location>
        <begin position="172"/>
        <end position="184"/>
    </location>
</feature>
<dbReference type="Pfam" id="PF07983">
    <property type="entry name" value="X8"/>
    <property type="match status" value="1"/>
</dbReference>
<name>C1EC85_MICCC</name>
<accession>C1EC85</accession>
<dbReference type="Proteomes" id="UP000002009">
    <property type="component" value="Chromosome 9"/>
</dbReference>
<dbReference type="EMBL" id="CP001329">
    <property type="protein sequence ID" value="ACO65858.1"/>
    <property type="molecule type" value="Genomic_DNA"/>
</dbReference>
<dbReference type="InParanoid" id="C1EC85"/>
<dbReference type="CAZy" id="CBM43">
    <property type="family name" value="Carbohydrate-Binding Module Family 43"/>
</dbReference>
<dbReference type="GeneID" id="8246147"/>
<protein>
    <submittedName>
        <fullName evidence="4">Carbohydrate-binding module family 43 protein</fullName>
    </submittedName>
</protein>
<feature type="region of interest" description="Disordered" evidence="2">
    <location>
        <begin position="140"/>
        <end position="214"/>
    </location>
</feature>